<dbReference type="KEGG" id="psco:LY89DRAFT_282035"/>
<gene>
    <name evidence="2" type="ORF">LY89DRAFT_282035</name>
</gene>
<protein>
    <submittedName>
        <fullName evidence="2">Uncharacterized protein</fullName>
    </submittedName>
</protein>
<sequence length="157" mass="17722">MSDTQSHHPTESVDLRITVPNPYLLKICCPDARPRHVFTIDQLSQTGWKCRTCRFDLADRARQKLVCWQMDYGKAEGIKTSGGWWRHTDDILEEVEGVLQEKKRQTGLGDGGRTYARRVGGERGSSGSYEVNSCGGNLRRRQSITGARIELSIRANI</sequence>
<accession>A0A132BA37</accession>
<evidence type="ECO:0000313" key="3">
    <source>
        <dbReference type="Proteomes" id="UP000070700"/>
    </source>
</evidence>
<dbReference type="AlphaFoldDB" id="A0A132BA37"/>
<dbReference type="Proteomes" id="UP000070700">
    <property type="component" value="Unassembled WGS sequence"/>
</dbReference>
<dbReference type="RefSeq" id="XP_018063625.1">
    <property type="nucleotide sequence ID" value="XM_018206465.1"/>
</dbReference>
<reference evidence="2 3" key="1">
    <citation type="submission" date="2015-10" db="EMBL/GenBank/DDBJ databases">
        <title>Full genome of DAOMC 229536 Phialocephala scopiformis, a fungal endophyte of spruce producing the potent anti-insectan compound rugulosin.</title>
        <authorList>
            <consortium name="DOE Joint Genome Institute"/>
            <person name="Walker A.K."/>
            <person name="Frasz S.L."/>
            <person name="Seifert K.A."/>
            <person name="Miller J.D."/>
            <person name="Mondo S.J."/>
            <person name="Labutti K."/>
            <person name="Lipzen A."/>
            <person name="Dockter R."/>
            <person name="Kennedy M."/>
            <person name="Grigoriev I.V."/>
            <person name="Spatafora J.W."/>
        </authorList>
    </citation>
    <scope>NUCLEOTIDE SEQUENCE [LARGE SCALE GENOMIC DNA]</scope>
    <source>
        <strain evidence="2 3">CBS 120377</strain>
    </source>
</reference>
<dbReference type="EMBL" id="KQ947432">
    <property type="protein sequence ID" value="KUJ09270.1"/>
    <property type="molecule type" value="Genomic_DNA"/>
</dbReference>
<dbReference type="InParanoid" id="A0A132BA37"/>
<dbReference type="GeneID" id="28816191"/>
<evidence type="ECO:0000256" key="1">
    <source>
        <dbReference type="SAM" id="MobiDB-lite"/>
    </source>
</evidence>
<name>A0A132BA37_MOLSC</name>
<evidence type="ECO:0000313" key="2">
    <source>
        <dbReference type="EMBL" id="KUJ09270.1"/>
    </source>
</evidence>
<proteinExistence type="predicted"/>
<keyword evidence="3" id="KW-1185">Reference proteome</keyword>
<organism evidence="2 3">
    <name type="scientific">Mollisia scopiformis</name>
    <name type="common">Conifer needle endophyte fungus</name>
    <name type="synonym">Phialocephala scopiformis</name>
    <dbReference type="NCBI Taxonomy" id="149040"/>
    <lineage>
        <taxon>Eukaryota</taxon>
        <taxon>Fungi</taxon>
        <taxon>Dikarya</taxon>
        <taxon>Ascomycota</taxon>
        <taxon>Pezizomycotina</taxon>
        <taxon>Leotiomycetes</taxon>
        <taxon>Helotiales</taxon>
        <taxon>Mollisiaceae</taxon>
        <taxon>Mollisia</taxon>
    </lineage>
</organism>
<feature type="region of interest" description="Disordered" evidence="1">
    <location>
        <begin position="106"/>
        <end position="128"/>
    </location>
</feature>